<dbReference type="Gene3D" id="3.30.70.1060">
    <property type="entry name" value="Dimeric alpha+beta barrel"/>
    <property type="match status" value="1"/>
</dbReference>
<reference evidence="3 4" key="1">
    <citation type="submission" date="2023-07" db="EMBL/GenBank/DDBJ databases">
        <title>Genomic Encyclopedia of Type Strains, Phase IV (KMG-IV): sequencing the most valuable type-strain genomes for metagenomic binning, comparative biology and taxonomic classification.</title>
        <authorList>
            <person name="Goeker M."/>
        </authorList>
    </citation>
    <scope>NUCLEOTIDE SEQUENCE [LARGE SCALE GENOMIC DNA]</scope>
    <source>
        <strain evidence="3 4">DSM 5896</strain>
    </source>
</reference>
<dbReference type="RefSeq" id="WP_307432082.1">
    <property type="nucleotide sequence ID" value="NZ_JAUSVK010000001.1"/>
</dbReference>
<dbReference type="Pfam" id="PF03795">
    <property type="entry name" value="YCII"/>
    <property type="match status" value="1"/>
</dbReference>
<comment type="caution">
    <text evidence="3">The sequence shown here is derived from an EMBL/GenBank/DDBJ whole genome shotgun (WGS) entry which is preliminary data.</text>
</comment>
<dbReference type="InterPro" id="IPR011008">
    <property type="entry name" value="Dimeric_a/b-barrel"/>
</dbReference>
<evidence type="ECO:0000256" key="1">
    <source>
        <dbReference type="ARBA" id="ARBA00007689"/>
    </source>
</evidence>
<dbReference type="SUPFAM" id="SSF54909">
    <property type="entry name" value="Dimeric alpha+beta barrel"/>
    <property type="match status" value="1"/>
</dbReference>
<sequence length="101" mass="11429">MLFVVLFEDEVSRGEEIRRRHMKAHMDFLERNASTIKAAGPLLEGDGTPAGGLWVVQAADREHVESLIREDPFWPTGLRRSRRILAWTQVFADGLRDGAQA</sequence>
<accession>A0ABU0FKR7</accession>
<dbReference type="EMBL" id="JAUSVK010000001">
    <property type="protein sequence ID" value="MDQ0394635.1"/>
    <property type="molecule type" value="Genomic_DNA"/>
</dbReference>
<protein>
    <submittedName>
        <fullName evidence="3">Uncharacterized protein YciI</fullName>
    </submittedName>
</protein>
<feature type="domain" description="YCII-related" evidence="2">
    <location>
        <begin position="1"/>
        <end position="88"/>
    </location>
</feature>
<dbReference type="InterPro" id="IPR005545">
    <property type="entry name" value="YCII"/>
</dbReference>
<gene>
    <name evidence="3" type="ORF">J3R73_004427</name>
</gene>
<evidence type="ECO:0000313" key="4">
    <source>
        <dbReference type="Proteomes" id="UP001237448"/>
    </source>
</evidence>
<organism evidence="3 4">
    <name type="scientific">Labrys monachus</name>
    <dbReference type="NCBI Taxonomy" id="217067"/>
    <lineage>
        <taxon>Bacteria</taxon>
        <taxon>Pseudomonadati</taxon>
        <taxon>Pseudomonadota</taxon>
        <taxon>Alphaproteobacteria</taxon>
        <taxon>Hyphomicrobiales</taxon>
        <taxon>Xanthobacteraceae</taxon>
        <taxon>Labrys</taxon>
    </lineage>
</organism>
<keyword evidence="4" id="KW-1185">Reference proteome</keyword>
<proteinExistence type="inferred from homology"/>
<dbReference type="Proteomes" id="UP001237448">
    <property type="component" value="Unassembled WGS sequence"/>
</dbReference>
<evidence type="ECO:0000259" key="2">
    <source>
        <dbReference type="Pfam" id="PF03795"/>
    </source>
</evidence>
<name>A0ABU0FKR7_9HYPH</name>
<evidence type="ECO:0000313" key="3">
    <source>
        <dbReference type="EMBL" id="MDQ0394635.1"/>
    </source>
</evidence>
<comment type="similarity">
    <text evidence="1">Belongs to the YciI family.</text>
</comment>